<dbReference type="NCBIfam" id="TIGR01557">
    <property type="entry name" value="myb_SHAQKYF"/>
    <property type="match status" value="1"/>
</dbReference>
<proteinExistence type="predicted"/>
<dbReference type="InterPro" id="IPR017884">
    <property type="entry name" value="SANT_dom"/>
</dbReference>
<feature type="domain" description="HTH myb-type" evidence="8">
    <location>
        <begin position="24"/>
        <end position="78"/>
    </location>
</feature>
<dbReference type="AlphaFoldDB" id="A0A5J4YZ88"/>
<dbReference type="Gene3D" id="1.10.10.60">
    <property type="entry name" value="Homeodomain-like"/>
    <property type="match status" value="1"/>
</dbReference>
<keyword evidence="3" id="KW-0238">DNA-binding</keyword>
<accession>A0A5J4YZ88</accession>
<dbReference type="Pfam" id="PF00249">
    <property type="entry name" value="Myb_DNA-binding"/>
    <property type="match status" value="1"/>
</dbReference>
<evidence type="ECO:0000259" key="8">
    <source>
        <dbReference type="PROSITE" id="PS51294"/>
    </source>
</evidence>
<keyword evidence="5" id="KW-0539">Nucleus</keyword>
<keyword evidence="2" id="KW-0805">Transcription regulation</keyword>
<dbReference type="GO" id="GO:0005634">
    <property type="term" value="C:nucleus"/>
    <property type="evidence" value="ECO:0007669"/>
    <property type="project" value="UniProtKB-SubCell"/>
</dbReference>
<dbReference type="InterPro" id="IPR009057">
    <property type="entry name" value="Homeodomain-like_sf"/>
</dbReference>
<keyword evidence="4" id="KW-0804">Transcription</keyword>
<evidence type="ECO:0000256" key="4">
    <source>
        <dbReference type="ARBA" id="ARBA00023163"/>
    </source>
</evidence>
<evidence type="ECO:0000256" key="1">
    <source>
        <dbReference type="ARBA" id="ARBA00004123"/>
    </source>
</evidence>
<dbReference type="InterPro" id="IPR006447">
    <property type="entry name" value="Myb_dom_plants"/>
</dbReference>
<organism evidence="9 10">
    <name type="scientific">Porphyridium purpureum</name>
    <name type="common">Red alga</name>
    <name type="synonym">Porphyridium cruentum</name>
    <dbReference type="NCBI Taxonomy" id="35688"/>
    <lineage>
        <taxon>Eukaryota</taxon>
        <taxon>Rhodophyta</taxon>
        <taxon>Bangiophyceae</taxon>
        <taxon>Porphyridiales</taxon>
        <taxon>Porphyridiaceae</taxon>
        <taxon>Porphyridium</taxon>
    </lineage>
</organism>
<sequence length="349" mass="38293">MMVFPAPRAGRVNKKSDKVRKQYTRTKVREAWTESEHERFLEALKLFDRNWKCVTEHVGTKDIVQVRSHAQKFFLKLRKTDALEATASSQDSAAPAAPGPANQAEPTCQSRPAGVPETRAAPSKLHSAVHRHMSPQSPAVSYSAGPERRGIPGASHVGFHRPPTLILSDTVETREQQQQLPSPCSGSWTAAHDFQATEVSQNLQQNEQQQALLIDENLQVNAQQPSQHLPQYGPLEYHEAAQGQGLVDEELWALFRSVDEHGGLVPQMSATDVDDEVLSRLESVAGLCEEDAFGISASEDSSEYTLFAGLASSAPSWENSVKLGENVSMLSADLHESARGYLPPAALWN</sequence>
<dbReference type="GO" id="GO:0003677">
    <property type="term" value="F:DNA binding"/>
    <property type="evidence" value="ECO:0007669"/>
    <property type="project" value="UniProtKB-KW"/>
</dbReference>
<comment type="subcellular location">
    <subcellularLocation>
        <location evidence="1">Nucleus</location>
    </subcellularLocation>
</comment>
<dbReference type="SUPFAM" id="SSF46689">
    <property type="entry name" value="Homeodomain-like"/>
    <property type="match status" value="1"/>
</dbReference>
<evidence type="ECO:0000313" key="10">
    <source>
        <dbReference type="Proteomes" id="UP000324585"/>
    </source>
</evidence>
<dbReference type="OrthoDB" id="118550at2759"/>
<evidence type="ECO:0000256" key="3">
    <source>
        <dbReference type="ARBA" id="ARBA00023125"/>
    </source>
</evidence>
<gene>
    <name evidence="9" type="ORF">FVE85_0365</name>
</gene>
<dbReference type="PANTHER" id="PTHR12802">
    <property type="entry name" value="SWI/SNF COMPLEX-RELATED"/>
    <property type="match status" value="1"/>
</dbReference>
<dbReference type="PROSITE" id="PS51293">
    <property type="entry name" value="SANT"/>
    <property type="match status" value="1"/>
</dbReference>
<protein>
    <submittedName>
        <fullName evidence="9">Protein REVEILLE 8</fullName>
    </submittedName>
</protein>
<dbReference type="GO" id="GO:0010468">
    <property type="term" value="P:regulation of gene expression"/>
    <property type="evidence" value="ECO:0007669"/>
    <property type="project" value="UniProtKB-ARBA"/>
</dbReference>
<evidence type="ECO:0000256" key="6">
    <source>
        <dbReference type="SAM" id="MobiDB-lite"/>
    </source>
</evidence>
<reference evidence="10" key="1">
    <citation type="journal article" date="2019" name="Nat. Commun.">
        <title>Expansion of phycobilisome linker gene families in mesophilic red algae.</title>
        <authorList>
            <person name="Lee J."/>
            <person name="Kim D."/>
            <person name="Bhattacharya D."/>
            <person name="Yoon H.S."/>
        </authorList>
    </citation>
    <scope>NUCLEOTIDE SEQUENCE [LARGE SCALE GENOMIC DNA]</scope>
    <source>
        <strain evidence="10">CCMP 1328</strain>
    </source>
</reference>
<evidence type="ECO:0000313" key="9">
    <source>
        <dbReference type="EMBL" id="KAA8496636.1"/>
    </source>
</evidence>
<dbReference type="FunFam" id="1.10.10.60:FF:000023">
    <property type="entry name" value="protein REVEILLE 6 isoform X1"/>
    <property type="match status" value="1"/>
</dbReference>
<keyword evidence="10" id="KW-1185">Reference proteome</keyword>
<dbReference type="Proteomes" id="UP000324585">
    <property type="component" value="Unassembled WGS sequence"/>
</dbReference>
<dbReference type="PROSITE" id="PS51294">
    <property type="entry name" value="HTH_MYB"/>
    <property type="match status" value="1"/>
</dbReference>
<dbReference type="SMART" id="SM00717">
    <property type="entry name" value="SANT"/>
    <property type="match status" value="1"/>
</dbReference>
<name>A0A5J4YZ88_PORPP</name>
<dbReference type="InterPro" id="IPR017930">
    <property type="entry name" value="Myb_dom"/>
</dbReference>
<comment type="caution">
    <text evidence="9">The sequence shown here is derived from an EMBL/GenBank/DDBJ whole genome shotgun (WGS) entry which is preliminary data.</text>
</comment>
<evidence type="ECO:0000256" key="2">
    <source>
        <dbReference type="ARBA" id="ARBA00023015"/>
    </source>
</evidence>
<feature type="compositionally biased region" description="Low complexity" evidence="6">
    <location>
        <begin position="86"/>
        <end position="104"/>
    </location>
</feature>
<dbReference type="PANTHER" id="PTHR12802:SF155">
    <property type="entry name" value="DEUBIQUITINASE MYSM1"/>
    <property type="match status" value="1"/>
</dbReference>
<feature type="region of interest" description="Disordered" evidence="6">
    <location>
        <begin position="1"/>
        <end position="20"/>
    </location>
</feature>
<feature type="region of interest" description="Disordered" evidence="6">
    <location>
        <begin position="86"/>
        <end position="146"/>
    </location>
</feature>
<dbReference type="EMBL" id="VRMN01000002">
    <property type="protein sequence ID" value="KAA8496636.1"/>
    <property type="molecule type" value="Genomic_DNA"/>
</dbReference>
<evidence type="ECO:0000256" key="5">
    <source>
        <dbReference type="ARBA" id="ARBA00023242"/>
    </source>
</evidence>
<evidence type="ECO:0000259" key="7">
    <source>
        <dbReference type="PROSITE" id="PS51293"/>
    </source>
</evidence>
<dbReference type="CDD" id="cd00167">
    <property type="entry name" value="SANT"/>
    <property type="match status" value="1"/>
</dbReference>
<feature type="domain" description="SANT" evidence="7">
    <location>
        <begin position="27"/>
        <end position="82"/>
    </location>
</feature>
<dbReference type="InterPro" id="IPR001005">
    <property type="entry name" value="SANT/Myb"/>
</dbReference>